<dbReference type="Proteomes" id="UP001244011">
    <property type="component" value="Unassembled WGS sequence"/>
</dbReference>
<evidence type="ECO:0000313" key="2">
    <source>
        <dbReference type="EMBL" id="KAK1772689.1"/>
    </source>
</evidence>
<dbReference type="GeneID" id="85309711"/>
<keyword evidence="3" id="KW-1185">Reference proteome</keyword>
<reference evidence="2" key="1">
    <citation type="submission" date="2023-06" db="EMBL/GenBank/DDBJ databases">
        <title>Genome-scale phylogeny and comparative genomics of the fungal order Sordariales.</title>
        <authorList>
            <consortium name="Lawrence Berkeley National Laboratory"/>
            <person name="Hensen N."/>
            <person name="Bonometti L."/>
            <person name="Westerberg I."/>
            <person name="Brannstrom I.O."/>
            <person name="Guillou S."/>
            <person name="Cros-Aarteil S."/>
            <person name="Calhoun S."/>
            <person name="Haridas S."/>
            <person name="Kuo A."/>
            <person name="Mondo S."/>
            <person name="Pangilinan J."/>
            <person name="Riley R."/>
            <person name="Labutti K."/>
            <person name="Andreopoulos B."/>
            <person name="Lipzen A."/>
            <person name="Chen C."/>
            <person name="Yanf M."/>
            <person name="Daum C."/>
            <person name="Ng V."/>
            <person name="Clum A."/>
            <person name="Steindorff A."/>
            <person name="Ohm R."/>
            <person name="Martin F."/>
            <person name="Silar P."/>
            <person name="Natvig D."/>
            <person name="Lalanne C."/>
            <person name="Gautier V."/>
            <person name="Ament-Velasquez S.L."/>
            <person name="Kruys A."/>
            <person name="Hutchinson M.I."/>
            <person name="Powell A.J."/>
            <person name="Barry K."/>
            <person name="Miller A.N."/>
            <person name="Grigoriev I.V."/>
            <person name="Debuchy R."/>
            <person name="Gladieux P."/>
            <person name="Thoren M.H."/>
            <person name="Johannesson H."/>
        </authorList>
    </citation>
    <scope>NUCLEOTIDE SEQUENCE</scope>
    <source>
        <strain evidence="2">8032-3</strain>
    </source>
</reference>
<name>A0AAJ0C9L2_9PEZI</name>
<feature type="region of interest" description="Disordered" evidence="1">
    <location>
        <begin position="21"/>
        <end position="78"/>
    </location>
</feature>
<proteinExistence type="predicted"/>
<feature type="region of interest" description="Disordered" evidence="1">
    <location>
        <begin position="161"/>
        <end position="208"/>
    </location>
</feature>
<organism evidence="2 3">
    <name type="scientific">Phialemonium atrogriseum</name>
    <dbReference type="NCBI Taxonomy" id="1093897"/>
    <lineage>
        <taxon>Eukaryota</taxon>
        <taxon>Fungi</taxon>
        <taxon>Dikarya</taxon>
        <taxon>Ascomycota</taxon>
        <taxon>Pezizomycotina</taxon>
        <taxon>Sordariomycetes</taxon>
        <taxon>Sordariomycetidae</taxon>
        <taxon>Cephalothecales</taxon>
        <taxon>Cephalothecaceae</taxon>
        <taxon>Phialemonium</taxon>
    </lineage>
</organism>
<dbReference type="AlphaFoldDB" id="A0AAJ0C9L2"/>
<protein>
    <submittedName>
        <fullName evidence="2">Uncharacterized protein</fullName>
    </submittedName>
</protein>
<evidence type="ECO:0000313" key="3">
    <source>
        <dbReference type="Proteomes" id="UP001244011"/>
    </source>
</evidence>
<dbReference type="EMBL" id="MU838997">
    <property type="protein sequence ID" value="KAK1772689.1"/>
    <property type="molecule type" value="Genomic_DNA"/>
</dbReference>
<comment type="caution">
    <text evidence="2">The sequence shown here is derived from an EMBL/GenBank/DDBJ whole genome shotgun (WGS) entry which is preliminary data.</text>
</comment>
<gene>
    <name evidence="2" type="ORF">QBC33DRAFT_522208</name>
</gene>
<evidence type="ECO:0000256" key="1">
    <source>
        <dbReference type="SAM" id="MobiDB-lite"/>
    </source>
</evidence>
<dbReference type="RefSeq" id="XP_060288902.1">
    <property type="nucleotide sequence ID" value="XM_060426524.1"/>
</dbReference>
<accession>A0AAJ0C9L2</accession>
<sequence>MVDAGFSAKLLPSTFVVERRYTGQSTSPESEGLELSGLDEENPETHRSQNSNARNRSFDPEIKGVKKSRRHGRGLWSSPSFFTGRRRKGVDKEHVARGWDNATIIPRFDAMDQAHSAQVCGLVVPSWHLPVDDMQNAKEEMQIQLCAYRLDWWTSHRKHITSEDPEVEKRKQGNATQKGKDKNSPNAVLVQGAPPRSVWKAPDGVLVR</sequence>